<name>A0ABQ8WEI2_PENCH</name>
<comment type="caution">
    <text evidence="6">The sequence shown here is derived from an EMBL/GenBank/DDBJ whole genome shotgun (WGS) entry which is preliminary data.</text>
</comment>
<evidence type="ECO:0000256" key="1">
    <source>
        <dbReference type="ARBA" id="ARBA00001971"/>
    </source>
</evidence>
<keyword evidence="2 5" id="KW-0479">Metal-binding</keyword>
<protein>
    <recommendedName>
        <fullName evidence="8">Cytochrome P450</fullName>
    </recommendedName>
</protein>
<evidence type="ECO:0000313" key="7">
    <source>
        <dbReference type="Proteomes" id="UP001220256"/>
    </source>
</evidence>
<comment type="cofactor">
    <cofactor evidence="1">
        <name>heme</name>
        <dbReference type="ChEBI" id="CHEBI:30413"/>
    </cofactor>
</comment>
<comment type="similarity">
    <text evidence="5">Belongs to the cytochrome P450 family.</text>
</comment>
<dbReference type="PROSITE" id="PS00086">
    <property type="entry name" value="CYTOCHROME_P450"/>
    <property type="match status" value="1"/>
</dbReference>
<keyword evidence="5" id="KW-0503">Monooxygenase</keyword>
<keyword evidence="7" id="KW-1185">Reference proteome</keyword>
<gene>
    <name evidence="6" type="ORF">N7505_007834</name>
</gene>
<keyword evidence="5" id="KW-0349">Heme</keyword>
<dbReference type="PANTHER" id="PTHR24305:SF180">
    <property type="entry name" value="P450, PUTATIVE (EUROFUNG)-RELATED"/>
    <property type="match status" value="1"/>
</dbReference>
<proteinExistence type="inferred from homology"/>
<dbReference type="InterPro" id="IPR001128">
    <property type="entry name" value="Cyt_P450"/>
</dbReference>
<dbReference type="SUPFAM" id="SSF48264">
    <property type="entry name" value="Cytochrome P450"/>
    <property type="match status" value="1"/>
</dbReference>
<dbReference type="Proteomes" id="UP001220256">
    <property type="component" value="Unassembled WGS sequence"/>
</dbReference>
<evidence type="ECO:0000256" key="3">
    <source>
        <dbReference type="ARBA" id="ARBA00023002"/>
    </source>
</evidence>
<dbReference type="EMBL" id="JAPVEB010000004">
    <property type="protein sequence ID" value="KAJ5265041.1"/>
    <property type="molecule type" value="Genomic_DNA"/>
</dbReference>
<evidence type="ECO:0008006" key="8">
    <source>
        <dbReference type="Google" id="ProtNLM"/>
    </source>
</evidence>
<organism evidence="6 7">
    <name type="scientific">Penicillium chrysogenum</name>
    <name type="common">Penicillium notatum</name>
    <dbReference type="NCBI Taxonomy" id="5076"/>
    <lineage>
        <taxon>Eukaryota</taxon>
        <taxon>Fungi</taxon>
        <taxon>Dikarya</taxon>
        <taxon>Ascomycota</taxon>
        <taxon>Pezizomycotina</taxon>
        <taxon>Eurotiomycetes</taxon>
        <taxon>Eurotiomycetidae</taxon>
        <taxon>Eurotiales</taxon>
        <taxon>Aspergillaceae</taxon>
        <taxon>Penicillium</taxon>
        <taxon>Penicillium chrysogenum species complex</taxon>
    </lineage>
</organism>
<sequence length="296" mass="33402">MLGSDDAETSLEISAPPKYPNKVQDVEINMDITIKLFFDKVRARFVHLDLGILEAGSDHKGLIRMSANTLDYFAINILTIISISQIPLLDYLSNKNPIMRIEPPIFRLANNFRLGNLHRHCREGNRNGDFLSTFLQVKENNSKPVDDSTIVLWLLSNVIAGSDSTASTMCAAIYYVLKTPDACTRLLNELRTANLSFPAQWKEIQGLEYLDTVMRESMRINPGVGPMLERIAPKDGPTLPDGRFVLRDYCGHFSKMKNTDFTFGAGSRACLGRYISQLESFKMIVTLFDTFDVRHN</sequence>
<evidence type="ECO:0000256" key="2">
    <source>
        <dbReference type="ARBA" id="ARBA00022723"/>
    </source>
</evidence>
<dbReference type="InterPro" id="IPR036396">
    <property type="entry name" value="Cyt_P450_sf"/>
</dbReference>
<keyword evidence="3 5" id="KW-0560">Oxidoreductase</keyword>
<reference evidence="6 7" key="1">
    <citation type="journal article" date="2023" name="IMA Fungus">
        <title>Comparative genomic study of the Penicillium genus elucidates a diverse pangenome and 15 lateral gene transfer events.</title>
        <authorList>
            <person name="Petersen C."/>
            <person name="Sorensen T."/>
            <person name="Nielsen M.R."/>
            <person name="Sondergaard T.E."/>
            <person name="Sorensen J.L."/>
            <person name="Fitzpatrick D.A."/>
            <person name="Frisvad J.C."/>
            <person name="Nielsen K.L."/>
        </authorList>
    </citation>
    <scope>NUCLEOTIDE SEQUENCE [LARGE SCALE GENOMIC DNA]</scope>
    <source>
        <strain evidence="6 7">IBT 3361</strain>
    </source>
</reference>
<dbReference type="InterPro" id="IPR017972">
    <property type="entry name" value="Cyt_P450_CS"/>
</dbReference>
<dbReference type="InterPro" id="IPR050121">
    <property type="entry name" value="Cytochrome_P450_monoxygenase"/>
</dbReference>
<dbReference type="Gene3D" id="1.10.630.10">
    <property type="entry name" value="Cytochrome P450"/>
    <property type="match status" value="1"/>
</dbReference>
<evidence type="ECO:0000256" key="5">
    <source>
        <dbReference type="RuleBase" id="RU000461"/>
    </source>
</evidence>
<dbReference type="Pfam" id="PF00067">
    <property type="entry name" value="p450"/>
    <property type="match status" value="2"/>
</dbReference>
<evidence type="ECO:0000256" key="4">
    <source>
        <dbReference type="ARBA" id="ARBA00023004"/>
    </source>
</evidence>
<dbReference type="PANTHER" id="PTHR24305">
    <property type="entry name" value="CYTOCHROME P450"/>
    <property type="match status" value="1"/>
</dbReference>
<evidence type="ECO:0000313" key="6">
    <source>
        <dbReference type="EMBL" id="KAJ5265041.1"/>
    </source>
</evidence>
<accession>A0ABQ8WEI2</accession>
<keyword evidence="4 5" id="KW-0408">Iron</keyword>
<dbReference type="PRINTS" id="PR00385">
    <property type="entry name" value="P450"/>
</dbReference>